<dbReference type="PANTHER" id="PTHR43617">
    <property type="entry name" value="L-AMINO ACID N-ACETYLTRANSFERASE"/>
    <property type="match status" value="1"/>
</dbReference>
<dbReference type="SUPFAM" id="SSF55729">
    <property type="entry name" value="Acyl-CoA N-acyltransferases (Nat)"/>
    <property type="match status" value="1"/>
</dbReference>
<sequence length="163" mass="19073">MALTYRIVRAEADSDFGKIRQLYYETWQSAYRDLMPASYLQQLTPATWRPERRWQNMLLAMTADGEVVGVCTFGPARHANYEGWGELYSLYVHPNYHHHGIGQQLIIQAHRRLKAVYPQNYLLVLANNAVAQRFYQRNGFHDTGQIYVDHAPFGVLHERIFED</sequence>
<evidence type="ECO:0000259" key="1">
    <source>
        <dbReference type="PROSITE" id="PS51186"/>
    </source>
</evidence>
<reference evidence="4 8" key="2">
    <citation type="submission" date="2016-08" db="EMBL/GenBank/DDBJ databases">
        <title>Genome sequencing of Lactobacillus plantarum JSA22, isolated from fermented soybean paste.</title>
        <authorList>
            <person name="Choi H.S."/>
        </authorList>
    </citation>
    <scope>NUCLEOTIDE SEQUENCE [LARGE SCALE GENOMIC DNA]</scope>
    <source>
        <strain evidence="4 8">JSA22</strain>
    </source>
</reference>
<keyword evidence="2" id="KW-0547">Nucleotide-binding</keyword>
<evidence type="ECO:0000313" key="7">
    <source>
        <dbReference type="Proteomes" id="UP000076989"/>
    </source>
</evidence>
<evidence type="ECO:0000313" key="2">
    <source>
        <dbReference type="EMBL" id="KZU08526.1"/>
    </source>
</evidence>
<keyword evidence="2" id="KW-0067">ATP-binding</keyword>
<keyword evidence="2" id="KW-0378">Hydrolase</keyword>
<dbReference type="RefSeq" id="WP_003641692.1">
    <property type="nucleotide sequence ID" value="NZ_AP018405.1"/>
</dbReference>
<protein>
    <submittedName>
        <fullName evidence="3">Acetyltransferase GNAT family</fullName>
    </submittedName>
    <submittedName>
        <fullName evidence="5">GNAT family N-acetyltransferase</fullName>
    </submittedName>
    <submittedName>
        <fullName evidence="2">Protein export cytoplasm protein SecA ATPaseRNA helicase</fullName>
    </submittedName>
</protein>
<name>A0A0G9FD74_LACPN</name>
<dbReference type="GO" id="GO:0016747">
    <property type="term" value="F:acyltransferase activity, transferring groups other than amino-acyl groups"/>
    <property type="evidence" value="ECO:0007669"/>
    <property type="project" value="InterPro"/>
</dbReference>
<dbReference type="AlphaFoldDB" id="A0A0G9FD74"/>
<dbReference type="PATRIC" id="fig|1590.143.peg.3126"/>
<dbReference type="InterPro" id="IPR016181">
    <property type="entry name" value="Acyl_CoA_acyltransferase"/>
</dbReference>
<dbReference type="EMBL" id="LUWI01000005">
    <property type="protein sequence ID" value="KZU08526.1"/>
    <property type="molecule type" value="Genomic_DNA"/>
</dbReference>
<reference evidence="6 7" key="1">
    <citation type="submission" date="2016-03" db="EMBL/GenBank/DDBJ databases">
        <title>Comparative genomics of 54 Lactobacillus plantarum strains reveals genomic uncoupling from niche constraints.</title>
        <authorList>
            <person name="Martino M.E."/>
        </authorList>
    </citation>
    <scope>NUCLEOTIDE SEQUENCE [LARGE SCALE GENOMIC DNA]</scope>
    <source>
        <strain evidence="3 6">NAB2</strain>
        <strain evidence="2 7">Nizo2260</strain>
    </source>
</reference>
<dbReference type="Proteomes" id="UP000076989">
    <property type="component" value="Unassembled WGS sequence"/>
</dbReference>
<dbReference type="InterPro" id="IPR050276">
    <property type="entry name" value="MshD_Acetyltransferase"/>
</dbReference>
<dbReference type="GO" id="GO:0004386">
    <property type="term" value="F:helicase activity"/>
    <property type="evidence" value="ECO:0007669"/>
    <property type="project" value="UniProtKB-KW"/>
</dbReference>
<reference evidence="5 9" key="3">
    <citation type="submission" date="2020-12" db="EMBL/GenBank/DDBJ databases">
        <title>Whole genome sequencing of Lactobacillus plantarum PC518.</title>
        <authorList>
            <person name="Guo Q."/>
        </authorList>
    </citation>
    <scope>NUCLEOTIDE SEQUENCE [LARGE SCALE GENOMIC DNA]</scope>
    <source>
        <strain evidence="5 9">PC518</strain>
    </source>
</reference>
<dbReference type="Proteomes" id="UP000076872">
    <property type="component" value="Unassembled WGS sequence"/>
</dbReference>
<dbReference type="PROSITE" id="PS51186">
    <property type="entry name" value="GNAT"/>
    <property type="match status" value="1"/>
</dbReference>
<dbReference type="EMBL" id="MCOL01000001">
    <property type="protein sequence ID" value="ODO60160.1"/>
    <property type="molecule type" value="Genomic_DNA"/>
</dbReference>
<keyword evidence="2" id="KW-0347">Helicase</keyword>
<evidence type="ECO:0000313" key="6">
    <source>
        <dbReference type="Proteomes" id="UP000076872"/>
    </source>
</evidence>
<gene>
    <name evidence="5" type="ORF">JH395_00360</name>
    <name evidence="4" type="ORF">LPJSA22_00093</name>
    <name evidence="3" type="ORF">NAB2_2899</name>
    <name evidence="2" type="ORF">Nizo2260_0179</name>
</gene>
<organism evidence="3 6">
    <name type="scientific">Lactiplantibacillus plantarum</name>
    <name type="common">Lactobacillus plantarum</name>
    <dbReference type="NCBI Taxonomy" id="1590"/>
    <lineage>
        <taxon>Bacteria</taxon>
        <taxon>Bacillati</taxon>
        <taxon>Bacillota</taxon>
        <taxon>Bacilli</taxon>
        <taxon>Lactobacillales</taxon>
        <taxon>Lactobacillaceae</taxon>
        <taxon>Lactiplantibacillus</taxon>
    </lineage>
</organism>
<evidence type="ECO:0000313" key="4">
    <source>
        <dbReference type="EMBL" id="ODO60160.1"/>
    </source>
</evidence>
<dbReference type="Gene3D" id="3.40.630.30">
    <property type="match status" value="1"/>
</dbReference>
<dbReference type="Proteomes" id="UP000595466">
    <property type="component" value="Chromosome"/>
</dbReference>
<dbReference type="GeneID" id="77216757"/>
<dbReference type="Pfam" id="PF00583">
    <property type="entry name" value="Acetyltransf_1"/>
    <property type="match status" value="1"/>
</dbReference>
<dbReference type="InterPro" id="IPR000182">
    <property type="entry name" value="GNAT_dom"/>
</dbReference>
<dbReference type="EMBL" id="CP066817">
    <property type="protein sequence ID" value="QQM61039.1"/>
    <property type="molecule type" value="Genomic_DNA"/>
</dbReference>
<dbReference type="Proteomes" id="UP000094892">
    <property type="component" value="Unassembled WGS sequence"/>
</dbReference>
<dbReference type="PANTHER" id="PTHR43617:SF38">
    <property type="entry name" value="N-ACETYLTRANSFERASE DOMAIN-CONTAINING PROTEIN"/>
    <property type="match status" value="1"/>
</dbReference>
<dbReference type="OMA" id="QTWREAY"/>
<dbReference type="EMBL" id="LUXO01000033">
    <property type="protein sequence ID" value="KZV02279.1"/>
    <property type="molecule type" value="Genomic_DNA"/>
</dbReference>
<proteinExistence type="predicted"/>
<evidence type="ECO:0000313" key="9">
    <source>
        <dbReference type="Proteomes" id="UP000595466"/>
    </source>
</evidence>
<evidence type="ECO:0000313" key="8">
    <source>
        <dbReference type="Proteomes" id="UP000094892"/>
    </source>
</evidence>
<dbReference type="CDD" id="cd04301">
    <property type="entry name" value="NAT_SF"/>
    <property type="match status" value="1"/>
</dbReference>
<evidence type="ECO:0000313" key="3">
    <source>
        <dbReference type="EMBL" id="KZV02279.1"/>
    </source>
</evidence>
<accession>A0A0G9FD74</accession>
<feature type="domain" description="N-acetyltransferase" evidence="1">
    <location>
        <begin position="6"/>
        <end position="162"/>
    </location>
</feature>
<evidence type="ECO:0000313" key="5">
    <source>
        <dbReference type="EMBL" id="QQM61039.1"/>
    </source>
</evidence>